<evidence type="ECO:0000313" key="2">
    <source>
        <dbReference type="EMBL" id="KAK4453544.1"/>
    </source>
</evidence>
<evidence type="ECO:0000313" key="3">
    <source>
        <dbReference type="Proteomes" id="UP001321760"/>
    </source>
</evidence>
<protein>
    <recommendedName>
        <fullName evidence="4">F-box domain-containing protein</fullName>
    </recommendedName>
</protein>
<feature type="region of interest" description="Disordered" evidence="1">
    <location>
        <begin position="1"/>
        <end position="57"/>
    </location>
</feature>
<sequence>MAPSKLTPIKIRGKGPRKKAWQPPPPKSSKIDTKKRSRCSAEENDDTADSSSLRRKRRKEKLALKKAAGAPIEQLPKEILEMILLWSQNVYFPKASHRIGCVLSGESTLMRVVLSAFEPTWDVWFGALPREVQGYHEWRRDSVRLGGDPKFQSEVLACSWMSVDLMVNTQRFWFRRDARARRRREERALHYRPLEVAFPAADGFDATEEDIQRCFDQEWNGHLQWADEILAAGGRSVPDQSGDLQPELLRWLDSPKFMDMHPHTSIPDHLIRDPLRNPEKNIRLLYWLVQRGADIQNGQSWELAKLGYERIMEHIDNKLSLIALALFRCLGIFLLLPNHVKLDKHQEATDMMRITEYERRARWTFAEGIYDSYSRDVVAV</sequence>
<evidence type="ECO:0008006" key="4">
    <source>
        <dbReference type="Google" id="ProtNLM"/>
    </source>
</evidence>
<organism evidence="2 3">
    <name type="scientific">Podospora aff. communis PSN243</name>
    <dbReference type="NCBI Taxonomy" id="3040156"/>
    <lineage>
        <taxon>Eukaryota</taxon>
        <taxon>Fungi</taxon>
        <taxon>Dikarya</taxon>
        <taxon>Ascomycota</taxon>
        <taxon>Pezizomycotina</taxon>
        <taxon>Sordariomycetes</taxon>
        <taxon>Sordariomycetidae</taxon>
        <taxon>Sordariales</taxon>
        <taxon>Podosporaceae</taxon>
        <taxon>Podospora</taxon>
    </lineage>
</organism>
<proteinExistence type="predicted"/>
<reference evidence="2" key="1">
    <citation type="journal article" date="2023" name="Mol. Phylogenet. Evol.">
        <title>Genome-scale phylogeny and comparative genomics of the fungal order Sordariales.</title>
        <authorList>
            <person name="Hensen N."/>
            <person name="Bonometti L."/>
            <person name="Westerberg I."/>
            <person name="Brannstrom I.O."/>
            <person name="Guillou S."/>
            <person name="Cros-Aarteil S."/>
            <person name="Calhoun S."/>
            <person name="Haridas S."/>
            <person name="Kuo A."/>
            <person name="Mondo S."/>
            <person name="Pangilinan J."/>
            <person name="Riley R."/>
            <person name="LaButti K."/>
            <person name="Andreopoulos B."/>
            <person name="Lipzen A."/>
            <person name="Chen C."/>
            <person name="Yan M."/>
            <person name="Daum C."/>
            <person name="Ng V."/>
            <person name="Clum A."/>
            <person name="Steindorff A."/>
            <person name="Ohm R.A."/>
            <person name="Martin F."/>
            <person name="Silar P."/>
            <person name="Natvig D.O."/>
            <person name="Lalanne C."/>
            <person name="Gautier V."/>
            <person name="Ament-Velasquez S.L."/>
            <person name="Kruys A."/>
            <person name="Hutchinson M.I."/>
            <person name="Powell A.J."/>
            <person name="Barry K."/>
            <person name="Miller A.N."/>
            <person name="Grigoriev I.V."/>
            <person name="Debuchy R."/>
            <person name="Gladieux P."/>
            <person name="Hiltunen Thoren M."/>
            <person name="Johannesson H."/>
        </authorList>
    </citation>
    <scope>NUCLEOTIDE SEQUENCE</scope>
    <source>
        <strain evidence="2">PSN243</strain>
    </source>
</reference>
<dbReference type="EMBL" id="MU865920">
    <property type="protein sequence ID" value="KAK4453544.1"/>
    <property type="molecule type" value="Genomic_DNA"/>
</dbReference>
<accession>A0AAV9GX41</accession>
<comment type="caution">
    <text evidence="2">The sequence shown here is derived from an EMBL/GenBank/DDBJ whole genome shotgun (WGS) entry which is preliminary data.</text>
</comment>
<gene>
    <name evidence="2" type="ORF">QBC34DRAFT_209420</name>
</gene>
<feature type="compositionally biased region" description="Basic residues" evidence="1">
    <location>
        <begin position="11"/>
        <end position="20"/>
    </location>
</feature>
<evidence type="ECO:0000256" key="1">
    <source>
        <dbReference type="SAM" id="MobiDB-lite"/>
    </source>
</evidence>
<name>A0AAV9GX41_9PEZI</name>
<dbReference type="Proteomes" id="UP001321760">
    <property type="component" value="Unassembled WGS sequence"/>
</dbReference>
<dbReference type="AlphaFoldDB" id="A0AAV9GX41"/>
<reference evidence="2" key="2">
    <citation type="submission" date="2023-05" db="EMBL/GenBank/DDBJ databases">
        <authorList>
            <consortium name="Lawrence Berkeley National Laboratory"/>
            <person name="Steindorff A."/>
            <person name="Hensen N."/>
            <person name="Bonometti L."/>
            <person name="Westerberg I."/>
            <person name="Brannstrom I.O."/>
            <person name="Guillou S."/>
            <person name="Cros-Aarteil S."/>
            <person name="Calhoun S."/>
            <person name="Haridas S."/>
            <person name="Kuo A."/>
            <person name="Mondo S."/>
            <person name="Pangilinan J."/>
            <person name="Riley R."/>
            <person name="Labutti K."/>
            <person name="Andreopoulos B."/>
            <person name="Lipzen A."/>
            <person name="Chen C."/>
            <person name="Yanf M."/>
            <person name="Daum C."/>
            <person name="Ng V."/>
            <person name="Clum A."/>
            <person name="Ohm R."/>
            <person name="Martin F."/>
            <person name="Silar P."/>
            <person name="Natvig D."/>
            <person name="Lalanne C."/>
            <person name="Gautier V."/>
            <person name="Ament-Velasquez S.L."/>
            <person name="Kruys A."/>
            <person name="Hutchinson M.I."/>
            <person name="Powell A.J."/>
            <person name="Barry K."/>
            <person name="Miller A.N."/>
            <person name="Grigoriev I.V."/>
            <person name="Debuchy R."/>
            <person name="Gladieux P."/>
            <person name="Thoren M.H."/>
            <person name="Johannesson H."/>
        </authorList>
    </citation>
    <scope>NUCLEOTIDE SEQUENCE</scope>
    <source>
        <strain evidence="2">PSN243</strain>
    </source>
</reference>
<keyword evidence="3" id="KW-1185">Reference proteome</keyword>